<comment type="caution">
    <text evidence="2">The sequence shown here is derived from an EMBL/GenBank/DDBJ whole genome shotgun (WGS) entry which is preliminary data.</text>
</comment>
<evidence type="ECO:0000313" key="3">
    <source>
        <dbReference type="Proteomes" id="UP000636800"/>
    </source>
</evidence>
<feature type="transmembrane region" description="Helical" evidence="1">
    <location>
        <begin position="171"/>
        <end position="192"/>
    </location>
</feature>
<sequence>MSLQGTRNGGIPKRVIRKTFSMKKENRRMISSFRMKAGLLLLLVFINCRFFTFLSPASSISISWRKLDQGVILKLLLDSIDMFHLGYAMLVFGMELYSIFIGNRNARSRINGWLIQGSNLFGLFDLQMLPALMEMNSMEQLKSRIGHTVLMLLQAGMFEKYMSLYFRWRDLAYFAAAIFISSAAGFDARGAIRPQGFQSRRKMFLGAIPQRPDKATAYRQLKRHLAIVGAWVTVIRLTPYILHLLNKEKEELKLEL</sequence>
<dbReference type="EMBL" id="JADCNL010000001">
    <property type="protein sequence ID" value="KAG0496063.1"/>
    <property type="molecule type" value="Genomic_DNA"/>
</dbReference>
<gene>
    <name evidence="2" type="ORF">HPP92_000754</name>
</gene>
<evidence type="ECO:0000256" key="1">
    <source>
        <dbReference type="SAM" id="Phobius"/>
    </source>
</evidence>
<keyword evidence="1" id="KW-0472">Membrane</keyword>
<dbReference type="PANTHER" id="PTHR31721:SF3">
    <property type="entry name" value="EXPRESSED PROTEIN"/>
    <property type="match status" value="1"/>
</dbReference>
<feature type="transmembrane region" description="Helical" evidence="1">
    <location>
        <begin position="83"/>
        <end position="101"/>
    </location>
</feature>
<dbReference type="Pfam" id="PF03350">
    <property type="entry name" value="UPF0114"/>
    <property type="match status" value="1"/>
</dbReference>
<reference evidence="2 3" key="1">
    <citation type="journal article" date="2020" name="Nat. Food">
        <title>A phased Vanilla planifolia genome enables genetic improvement of flavour and production.</title>
        <authorList>
            <person name="Hasing T."/>
            <person name="Tang H."/>
            <person name="Brym M."/>
            <person name="Khazi F."/>
            <person name="Huang T."/>
            <person name="Chambers A.H."/>
        </authorList>
    </citation>
    <scope>NUCLEOTIDE SEQUENCE [LARGE SCALE GENOMIC DNA]</scope>
    <source>
        <tissue evidence="2">Leaf</tissue>
    </source>
</reference>
<protein>
    <submittedName>
        <fullName evidence="2">Uncharacterized protein</fullName>
    </submittedName>
</protein>
<proteinExistence type="predicted"/>
<dbReference type="AlphaFoldDB" id="A0A835RSQ2"/>
<accession>A0A835RSQ2</accession>
<evidence type="ECO:0000313" key="2">
    <source>
        <dbReference type="EMBL" id="KAG0496063.1"/>
    </source>
</evidence>
<dbReference type="PANTHER" id="PTHR31721">
    <property type="entry name" value="OS06G0710300 PROTEIN"/>
    <property type="match status" value="1"/>
</dbReference>
<dbReference type="Proteomes" id="UP000636800">
    <property type="component" value="Chromosome 1"/>
</dbReference>
<organism evidence="2 3">
    <name type="scientific">Vanilla planifolia</name>
    <name type="common">Vanilla</name>
    <dbReference type="NCBI Taxonomy" id="51239"/>
    <lineage>
        <taxon>Eukaryota</taxon>
        <taxon>Viridiplantae</taxon>
        <taxon>Streptophyta</taxon>
        <taxon>Embryophyta</taxon>
        <taxon>Tracheophyta</taxon>
        <taxon>Spermatophyta</taxon>
        <taxon>Magnoliopsida</taxon>
        <taxon>Liliopsida</taxon>
        <taxon>Asparagales</taxon>
        <taxon>Orchidaceae</taxon>
        <taxon>Vanilloideae</taxon>
        <taxon>Vanilleae</taxon>
        <taxon>Vanilla</taxon>
    </lineage>
</organism>
<keyword evidence="1" id="KW-0812">Transmembrane</keyword>
<name>A0A835RSQ2_VANPL</name>
<keyword evidence="3" id="KW-1185">Reference proteome</keyword>
<keyword evidence="1" id="KW-1133">Transmembrane helix</keyword>
<dbReference type="InterPro" id="IPR005134">
    <property type="entry name" value="UPF0114"/>
</dbReference>
<dbReference type="OrthoDB" id="1855062at2759"/>